<dbReference type="RefSeq" id="WP_344821798.1">
    <property type="nucleotide sequence ID" value="NZ_BAABEZ010000001.1"/>
</dbReference>
<dbReference type="SMART" id="SM00448">
    <property type="entry name" value="REC"/>
    <property type="match status" value="1"/>
</dbReference>
<dbReference type="SUPFAM" id="SSF46894">
    <property type="entry name" value="C-terminal effector domain of the bipartite response regulators"/>
    <property type="match status" value="1"/>
</dbReference>
<dbReference type="InterPro" id="IPR058245">
    <property type="entry name" value="NreC/VraR/RcsB-like_REC"/>
</dbReference>
<dbReference type="PROSITE" id="PS50043">
    <property type="entry name" value="HTH_LUXR_2"/>
    <property type="match status" value="1"/>
</dbReference>
<dbReference type="InterPro" id="IPR001789">
    <property type="entry name" value="Sig_transdc_resp-reg_receiver"/>
</dbReference>
<keyword evidence="1 3" id="KW-0597">Phosphoprotein</keyword>
<dbReference type="CDD" id="cd17535">
    <property type="entry name" value="REC_NarL-like"/>
    <property type="match status" value="1"/>
</dbReference>
<evidence type="ECO:0000256" key="3">
    <source>
        <dbReference type="PROSITE-ProRule" id="PRU00169"/>
    </source>
</evidence>
<dbReference type="Gene3D" id="3.40.50.2300">
    <property type="match status" value="1"/>
</dbReference>
<protein>
    <submittedName>
        <fullName evidence="6">Response regulator transcription factor</fullName>
    </submittedName>
</protein>
<gene>
    <name evidence="6" type="ORF">GCM10023092_02150</name>
</gene>
<dbReference type="InterPro" id="IPR039420">
    <property type="entry name" value="WalR-like"/>
</dbReference>
<dbReference type="PANTHER" id="PTHR43214">
    <property type="entry name" value="TWO-COMPONENT RESPONSE REGULATOR"/>
    <property type="match status" value="1"/>
</dbReference>
<dbReference type="EMBL" id="BAABEZ010000001">
    <property type="protein sequence ID" value="GAA4448883.1"/>
    <property type="molecule type" value="Genomic_DNA"/>
</dbReference>
<dbReference type="PROSITE" id="PS50110">
    <property type="entry name" value="RESPONSE_REGULATORY"/>
    <property type="match status" value="1"/>
</dbReference>
<dbReference type="Pfam" id="PF00072">
    <property type="entry name" value="Response_reg"/>
    <property type="match status" value="1"/>
</dbReference>
<keyword evidence="2" id="KW-0238">DNA-binding</keyword>
<organism evidence="6 7">
    <name type="scientific">Rurimicrobium arvi</name>
    <dbReference type="NCBI Taxonomy" id="2049916"/>
    <lineage>
        <taxon>Bacteria</taxon>
        <taxon>Pseudomonadati</taxon>
        <taxon>Bacteroidota</taxon>
        <taxon>Chitinophagia</taxon>
        <taxon>Chitinophagales</taxon>
        <taxon>Chitinophagaceae</taxon>
        <taxon>Rurimicrobium</taxon>
    </lineage>
</organism>
<dbReference type="PRINTS" id="PR00038">
    <property type="entry name" value="HTHLUXR"/>
</dbReference>
<keyword evidence="7" id="KW-1185">Reference proteome</keyword>
<sequence length="222" mass="24717">MSNLSETATNIIIADDHQLIIDGIDSMLQGEKNYHISATASNGAEALQLISADPSRFQLLITDIDMPLMNGTELCRNVKSRYSHLPVLMLSMYSSQLMVKEAIAAEADGYILKQAGKEELLQALHRITNGGTYFSREILPVLYSQYKKEQRKEAGTAVLSAREREILLLIVQEQTSEDIARQLSISKKTVDNHRAHLLEKTGCTSTVGLVKYAIRNGFYDAQ</sequence>
<dbReference type="InterPro" id="IPR016032">
    <property type="entry name" value="Sig_transdc_resp-reg_C-effctor"/>
</dbReference>
<dbReference type="CDD" id="cd06170">
    <property type="entry name" value="LuxR_C_like"/>
    <property type="match status" value="1"/>
</dbReference>
<name>A0ABP8MDK1_9BACT</name>
<dbReference type="Proteomes" id="UP001501410">
    <property type="component" value="Unassembled WGS sequence"/>
</dbReference>
<accession>A0ABP8MDK1</accession>
<dbReference type="Pfam" id="PF00196">
    <property type="entry name" value="GerE"/>
    <property type="match status" value="1"/>
</dbReference>
<reference evidence="7" key="1">
    <citation type="journal article" date="2019" name="Int. J. Syst. Evol. Microbiol.">
        <title>The Global Catalogue of Microorganisms (GCM) 10K type strain sequencing project: providing services to taxonomists for standard genome sequencing and annotation.</title>
        <authorList>
            <consortium name="The Broad Institute Genomics Platform"/>
            <consortium name="The Broad Institute Genome Sequencing Center for Infectious Disease"/>
            <person name="Wu L."/>
            <person name="Ma J."/>
        </authorList>
    </citation>
    <scope>NUCLEOTIDE SEQUENCE [LARGE SCALE GENOMIC DNA]</scope>
    <source>
        <strain evidence="7">JCM 31921</strain>
    </source>
</reference>
<evidence type="ECO:0000259" key="5">
    <source>
        <dbReference type="PROSITE" id="PS50110"/>
    </source>
</evidence>
<dbReference type="InterPro" id="IPR011006">
    <property type="entry name" value="CheY-like_superfamily"/>
</dbReference>
<dbReference type="SMART" id="SM00421">
    <property type="entry name" value="HTH_LUXR"/>
    <property type="match status" value="1"/>
</dbReference>
<evidence type="ECO:0000256" key="2">
    <source>
        <dbReference type="ARBA" id="ARBA00023125"/>
    </source>
</evidence>
<dbReference type="SUPFAM" id="SSF52172">
    <property type="entry name" value="CheY-like"/>
    <property type="match status" value="1"/>
</dbReference>
<feature type="domain" description="Response regulatory" evidence="5">
    <location>
        <begin position="10"/>
        <end position="128"/>
    </location>
</feature>
<evidence type="ECO:0000256" key="1">
    <source>
        <dbReference type="ARBA" id="ARBA00022553"/>
    </source>
</evidence>
<comment type="caution">
    <text evidence="6">The sequence shown here is derived from an EMBL/GenBank/DDBJ whole genome shotgun (WGS) entry which is preliminary data.</text>
</comment>
<evidence type="ECO:0000313" key="6">
    <source>
        <dbReference type="EMBL" id="GAA4448883.1"/>
    </source>
</evidence>
<evidence type="ECO:0000259" key="4">
    <source>
        <dbReference type="PROSITE" id="PS50043"/>
    </source>
</evidence>
<feature type="domain" description="HTH luxR-type" evidence="4">
    <location>
        <begin position="152"/>
        <end position="217"/>
    </location>
</feature>
<proteinExistence type="predicted"/>
<dbReference type="PANTHER" id="PTHR43214:SF43">
    <property type="entry name" value="TWO-COMPONENT RESPONSE REGULATOR"/>
    <property type="match status" value="1"/>
</dbReference>
<feature type="modified residue" description="4-aspartylphosphate" evidence="3">
    <location>
        <position position="63"/>
    </location>
</feature>
<dbReference type="InterPro" id="IPR000792">
    <property type="entry name" value="Tscrpt_reg_LuxR_C"/>
</dbReference>
<evidence type="ECO:0000313" key="7">
    <source>
        <dbReference type="Proteomes" id="UP001501410"/>
    </source>
</evidence>